<evidence type="ECO:0000313" key="2">
    <source>
        <dbReference type="Proteomes" id="UP000077266"/>
    </source>
</evidence>
<dbReference type="SUPFAM" id="SSF51556">
    <property type="entry name" value="Metallo-dependent hydrolases"/>
    <property type="match status" value="1"/>
</dbReference>
<accession>A0A165KRN2</accession>
<dbReference type="InterPro" id="IPR052349">
    <property type="entry name" value="Metallo-hydrolase_Enzymes"/>
</dbReference>
<dbReference type="STRING" id="1314781.A0A165KRN2"/>
<dbReference type="InterPro" id="IPR032466">
    <property type="entry name" value="Metal_Hydrolase"/>
</dbReference>
<protein>
    <submittedName>
        <fullName evidence="1">Metallo-dependent hydrolase</fullName>
    </submittedName>
</protein>
<dbReference type="OrthoDB" id="10266980at2759"/>
<gene>
    <name evidence="1" type="ORF">EXIGLDRAFT_670733</name>
</gene>
<name>A0A165KRN2_EXIGL</name>
<reference evidence="1 2" key="1">
    <citation type="journal article" date="2016" name="Mol. Biol. Evol.">
        <title>Comparative Genomics of Early-Diverging Mushroom-Forming Fungi Provides Insights into the Origins of Lignocellulose Decay Capabilities.</title>
        <authorList>
            <person name="Nagy L.G."/>
            <person name="Riley R."/>
            <person name="Tritt A."/>
            <person name="Adam C."/>
            <person name="Daum C."/>
            <person name="Floudas D."/>
            <person name="Sun H."/>
            <person name="Yadav J.S."/>
            <person name="Pangilinan J."/>
            <person name="Larsson K.H."/>
            <person name="Matsuura K."/>
            <person name="Barry K."/>
            <person name="Labutti K."/>
            <person name="Kuo R."/>
            <person name="Ohm R.A."/>
            <person name="Bhattacharya S.S."/>
            <person name="Shirouzu T."/>
            <person name="Yoshinaga Y."/>
            <person name="Martin F.M."/>
            <person name="Grigoriev I.V."/>
            <person name="Hibbett D.S."/>
        </authorList>
    </citation>
    <scope>NUCLEOTIDE SEQUENCE [LARGE SCALE GENOMIC DNA]</scope>
    <source>
        <strain evidence="1 2">HHB12029</strain>
    </source>
</reference>
<organism evidence="1 2">
    <name type="scientific">Exidia glandulosa HHB12029</name>
    <dbReference type="NCBI Taxonomy" id="1314781"/>
    <lineage>
        <taxon>Eukaryota</taxon>
        <taxon>Fungi</taxon>
        <taxon>Dikarya</taxon>
        <taxon>Basidiomycota</taxon>
        <taxon>Agaricomycotina</taxon>
        <taxon>Agaricomycetes</taxon>
        <taxon>Auriculariales</taxon>
        <taxon>Exidiaceae</taxon>
        <taxon>Exidia</taxon>
    </lineage>
</organism>
<proteinExistence type="predicted"/>
<sequence>MIRDLLIDNVVLADGSKAAVVCHDGLVSQIDPPCAFVSSGFHRRLDGDGGLLVPSLCHSHIHLDKCDILDKCPLHDGSFEEALRVTGEAKANFTTDDLITRGRNLIQQSVKFGVTAMRAHVEVDDMVKFMCLEAGIQLSKASTSICDVQICAFAQEPIISHPENAELLHQACTLYTPAISAIGSAPYVEPSDELAVQNVDLLISLAITHHLHLDFHLDYNLSPSRPPLIHAVIAKLHAADWTHANPGRTIVIGHATRLTLFSELECEELRREVGELPVHFIGLPQSDVYMMGRERGSGGRPRGTLDVLQMQRDGINLNAALSVNNVGNAFTPQGNGDPLGLCTLGVALYQNATPAACQVLLEAVSTRSKAAIGLGYQHELDTLQPEGPSFGDFPVSFANGCIQGAVLSPSETRATVKSGRVVAWRRVSEWDAMSS</sequence>
<dbReference type="PANTHER" id="PTHR32027:SF0">
    <property type="entry name" value="CYTOSINE DEAMINASE"/>
    <property type="match status" value="1"/>
</dbReference>
<dbReference type="PANTHER" id="PTHR32027">
    <property type="entry name" value="CYTOSINE DEAMINASE"/>
    <property type="match status" value="1"/>
</dbReference>
<dbReference type="GO" id="GO:0016814">
    <property type="term" value="F:hydrolase activity, acting on carbon-nitrogen (but not peptide) bonds, in cyclic amidines"/>
    <property type="evidence" value="ECO:0007669"/>
    <property type="project" value="TreeGrafter"/>
</dbReference>
<dbReference type="EMBL" id="KV425938">
    <property type="protein sequence ID" value="KZV96761.1"/>
    <property type="molecule type" value="Genomic_DNA"/>
</dbReference>
<dbReference type="Gene3D" id="3.20.20.140">
    <property type="entry name" value="Metal-dependent hydrolases"/>
    <property type="match status" value="1"/>
</dbReference>
<dbReference type="Proteomes" id="UP000077266">
    <property type="component" value="Unassembled WGS sequence"/>
</dbReference>
<keyword evidence="2" id="KW-1185">Reference proteome</keyword>
<dbReference type="InParanoid" id="A0A165KRN2"/>
<evidence type="ECO:0000313" key="1">
    <source>
        <dbReference type="EMBL" id="KZV96761.1"/>
    </source>
</evidence>
<dbReference type="AlphaFoldDB" id="A0A165KRN2"/>
<keyword evidence="1" id="KW-0378">Hydrolase</keyword>